<dbReference type="NCBIfam" id="TIGR00231">
    <property type="entry name" value="small_GTP"/>
    <property type="match status" value="1"/>
</dbReference>
<keyword evidence="5" id="KW-1185">Reference proteome</keyword>
<dbReference type="OMA" id="RVHKMDV"/>
<dbReference type="SMART" id="SM00177">
    <property type="entry name" value="ARF"/>
    <property type="match status" value="1"/>
</dbReference>
<proteinExistence type="predicted"/>
<dbReference type="FunFam" id="3.40.50.300:FF:001129">
    <property type="entry name" value="ras-related protein Rab-44 isoform X2"/>
    <property type="match status" value="1"/>
</dbReference>
<evidence type="ECO:0000313" key="4">
    <source>
        <dbReference type="EMBL" id="EZG61125.1"/>
    </source>
</evidence>
<comment type="caution">
    <text evidence="4">The sequence shown here is derived from an EMBL/GenBank/DDBJ whole genome shotgun (WGS) entry which is preliminary data.</text>
</comment>
<dbReference type="SMART" id="SM00175">
    <property type="entry name" value="RAB"/>
    <property type="match status" value="1"/>
</dbReference>
<keyword evidence="1" id="KW-0547">Nucleotide-binding</keyword>
<keyword evidence="3" id="KW-0449">Lipoprotein</keyword>
<dbReference type="Gene3D" id="3.40.50.300">
    <property type="entry name" value="P-loop containing nucleotide triphosphate hydrolases"/>
    <property type="match status" value="1"/>
</dbReference>
<dbReference type="Proteomes" id="UP000019763">
    <property type="component" value="Unassembled WGS sequence"/>
</dbReference>
<dbReference type="PANTHER" id="PTHR47977">
    <property type="entry name" value="RAS-RELATED PROTEIN RAB"/>
    <property type="match status" value="1"/>
</dbReference>
<gene>
    <name evidence="4" type="ORF">GNI_089280</name>
</gene>
<dbReference type="GO" id="GO:0003924">
    <property type="term" value="F:GTPase activity"/>
    <property type="evidence" value="ECO:0007669"/>
    <property type="project" value="InterPro"/>
</dbReference>
<dbReference type="SMART" id="SM00174">
    <property type="entry name" value="RHO"/>
    <property type="match status" value="1"/>
</dbReference>
<dbReference type="PROSITE" id="PS51419">
    <property type="entry name" value="RAB"/>
    <property type="match status" value="1"/>
</dbReference>
<dbReference type="InterPro" id="IPR050227">
    <property type="entry name" value="Rab"/>
</dbReference>
<sequence length="181" mass="20193">MTVADSGRSYDAIIKLLLIGNSGVGKSSCLLRYVGENFDEGLLATIGVDFRIKYETIGKKTYKLAVWDTAGQERFRGLTSSYYKGAQGVILMYDVSDRDSFASLDGWMKEIQKHCNTTNPVLCVIGNKIDTRRNSSNFVSTEEGREFAMAHQMLFVETSAKTSEGIELAFDELVHKVISHR</sequence>
<keyword evidence="2" id="KW-0342">GTP-binding</keyword>
<protein>
    <submittedName>
        <fullName evidence="4">Rab-related GTPase family protein</fullName>
    </submittedName>
</protein>
<dbReference type="EMBL" id="AFNH02000669">
    <property type="protein sequence ID" value="EZG61125.1"/>
    <property type="molecule type" value="Genomic_DNA"/>
</dbReference>
<dbReference type="RefSeq" id="XP_011130778.1">
    <property type="nucleotide sequence ID" value="XM_011132476.1"/>
</dbReference>
<evidence type="ECO:0000313" key="5">
    <source>
        <dbReference type="Proteomes" id="UP000019763"/>
    </source>
</evidence>
<dbReference type="SMART" id="SM00173">
    <property type="entry name" value="RAS"/>
    <property type="match status" value="1"/>
</dbReference>
<dbReference type="OrthoDB" id="9989112at2759"/>
<evidence type="ECO:0000256" key="2">
    <source>
        <dbReference type="ARBA" id="ARBA00023134"/>
    </source>
</evidence>
<dbReference type="GeneID" id="22913192"/>
<dbReference type="Pfam" id="PF00071">
    <property type="entry name" value="Ras"/>
    <property type="match status" value="1"/>
</dbReference>
<dbReference type="SUPFAM" id="SSF52540">
    <property type="entry name" value="P-loop containing nucleoside triphosphate hydrolases"/>
    <property type="match status" value="1"/>
</dbReference>
<organism evidence="4 5">
    <name type="scientific">Gregarina niphandrodes</name>
    <name type="common">Septate eugregarine</name>
    <dbReference type="NCBI Taxonomy" id="110365"/>
    <lineage>
        <taxon>Eukaryota</taxon>
        <taxon>Sar</taxon>
        <taxon>Alveolata</taxon>
        <taxon>Apicomplexa</taxon>
        <taxon>Conoidasida</taxon>
        <taxon>Gregarinasina</taxon>
        <taxon>Eugregarinorida</taxon>
        <taxon>Gregarinidae</taxon>
        <taxon>Gregarina</taxon>
    </lineage>
</organism>
<dbReference type="InterPro" id="IPR005225">
    <property type="entry name" value="Small_GTP-bd"/>
</dbReference>
<dbReference type="PROSITE" id="PS51421">
    <property type="entry name" value="RAS"/>
    <property type="match status" value="1"/>
</dbReference>
<dbReference type="eggNOG" id="KOG0080">
    <property type="taxonomic scope" value="Eukaryota"/>
</dbReference>
<name>A0A023B5H8_GRENI</name>
<dbReference type="InterPro" id="IPR001806">
    <property type="entry name" value="Small_GTPase"/>
</dbReference>
<dbReference type="PRINTS" id="PR00449">
    <property type="entry name" value="RASTRNSFRMNG"/>
</dbReference>
<dbReference type="InterPro" id="IPR027417">
    <property type="entry name" value="P-loop_NTPase"/>
</dbReference>
<evidence type="ECO:0000256" key="1">
    <source>
        <dbReference type="ARBA" id="ARBA00022741"/>
    </source>
</evidence>
<evidence type="ECO:0000256" key="3">
    <source>
        <dbReference type="ARBA" id="ARBA00023288"/>
    </source>
</evidence>
<dbReference type="GO" id="GO:0005525">
    <property type="term" value="F:GTP binding"/>
    <property type="evidence" value="ECO:0007669"/>
    <property type="project" value="UniProtKB-KW"/>
</dbReference>
<reference evidence="4" key="1">
    <citation type="submission" date="2013-12" db="EMBL/GenBank/DDBJ databases">
        <authorList>
            <person name="Omoto C.K."/>
            <person name="Sibley D."/>
            <person name="Venepally P."/>
            <person name="Hadjithomas M."/>
            <person name="Karamycheva S."/>
            <person name="Brunk B."/>
            <person name="Roos D."/>
            <person name="Caler E."/>
            <person name="Lorenzi H."/>
        </authorList>
    </citation>
    <scope>NUCLEOTIDE SEQUENCE</scope>
</reference>
<dbReference type="AlphaFoldDB" id="A0A023B5H8"/>
<dbReference type="VEuPathDB" id="CryptoDB:GNI_089280"/>
<accession>A0A023B5H8</accession>